<dbReference type="AlphaFoldDB" id="K6W6D2"/>
<protein>
    <submittedName>
        <fullName evidence="1">Uncharacterized protein</fullName>
    </submittedName>
</protein>
<reference evidence="1 2" key="1">
    <citation type="submission" date="2012-08" db="EMBL/GenBank/DDBJ databases">
        <title>Whole genome shotgun sequence of Gordonia rhizosphera NBRC 16068.</title>
        <authorList>
            <person name="Takarada H."/>
            <person name="Isaki S."/>
            <person name="Hosoyama A."/>
            <person name="Tsuchikane K."/>
            <person name="Katsumata H."/>
            <person name="Baba S."/>
            <person name="Ohji S."/>
            <person name="Yamazaki S."/>
            <person name="Fujita N."/>
        </authorList>
    </citation>
    <scope>NUCLEOTIDE SEQUENCE [LARGE SCALE GENOMIC DNA]</scope>
    <source>
        <strain evidence="1 2">NBRC 16068</strain>
    </source>
</reference>
<keyword evidence="2" id="KW-1185">Reference proteome</keyword>
<evidence type="ECO:0000313" key="1">
    <source>
        <dbReference type="EMBL" id="GAB89261.1"/>
    </source>
</evidence>
<accession>K6W6D2</accession>
<dbReference type="STRING" id="1108045.GORHZ_055_00450"/>
<sequence length="114" mass="11841">MPVPAPPISRTTARATRLRIRVTANASPPNTAALAASTVDRFGTAWKVVRMVPKRYSLVTASTAMIIRTSTPNALIPTSALHAASPGDVAIGPVTEPITSATPSARTTTIATHQ</sequence>
<dbReference type="Proteomes" id="UP000008363">
    <property type="component" value="Unassembled WGS sequence"/>
</dbReference>
<gene>
    <name evidence="1" type="ORF">GORHZ_055_00450</name>
</gene>
<comment type="caution">
    <text evidence="1">The sequence shown here is derived from an EMBL/GenBank/DDBJ whole genome shotgun (WGS) entry which is preliminary data.</text>
</comment>
<name>K6W6D2_9ACTN</name>
<evidence type="ECO:0000313" key="2">
    <source>
        <dbReference type="Proteomes" id="UP000008363"/>
    </source>
</evidence>
<proteinExistence type="predicted"/>
<organism evidence="1 2">
    <name type="scientific">Gordonia rhizosphera NBRC 16068</name>
    <dbReference type="NCBI Taxonomy" id="1108045"/>
    <lineage>
        <taxon>Bacteria</taxon>
        <taxon>Bacillati</taxon>
        <taxon>Actinomycetota</taxon>
        <taxon>Actinomycetes</taxon>
        <taxon>Mycobacteriales</taxon>
        <taxon>Gordoniaceae</taxon>
        <taxon>Gordonia</taxon>
    </lineage>
</organism>
<dbReference type="EMBL" id="BAHC01000055">
    <property type="protein sequence ID" value="GAB89261.1"/>
    <property type="molecule type" value="Genomic_DNA"/>
</dbReference>